<organism evidence="1 2">
    <name type="scientific">Ambrosiozyma monospora</name>
    <name type="common">Yeast</name>
    <name type="synonym">Endomycopsis monosporus</name>
    <dbReference type="NCBI Taxonomy" id="43982"/>
    <lineage>
        <taxon>Eukaryota</taxon>
        <taxon>Fungi</taxon>
        <taxon>Dikarya</taxon>
        <taxon>Ascomycota</taxon>
        <taxon>Saccharomycotina</taxon>
        <taxon>Pichiomycetes</taxon>
        <taxon>Pichiales</taxon>
        <taxon>Pichiaceae</taxon>
        <taxon>Ambrosiozyma</taxon>
    </lineage>
</organism>
<accession>A0ACB5TZ39</accession>
<sequence length="111" mass="12482">MTETFTNSQHQQPEGQQQQDDGGEGVASSSLMSRLGDSISLLTVYHNCVDAFTNNQNGESVEQQDYNANENVEIPLMTDASYGKGEVKRSGPFDDEVFEKDYDEFFDLEWV</sequence>
<comment type="caution">
    <text evidence="1">The sequence shown here is derived from an EMBL/GenBank/DDBJ whole genome shotgun (WGS) entry which is preliminary data.</text>
</comment>
<reference evidence="1" key="1">
    <citation type="submission" date="2023-04" db="EMBL/GenBank/DDBJ databases">
        <title>Ambrosiozyma monospora NBRC 10751.</title>
        <authorList>
            <person name="Ichikawa N."/>
            <person name="Sato H."/>
            <person name="Tonouchi N."/>
        </authorList>
    </citation>
    <scope>NUCLEOTIDE SEQUENCE</scope>
    <source>
        <strain evidence="1">NBRC 10751</strain>
    </source>
</reference>
<dbReference type="EMBL" id="BSXS01010253">
    <property type="protein sequence ID" value="GME97809.1"/>
    <property type="molecule type" value="Genomic_DNA"/>
</dbReference>
<evidence type="ECO:0000313" key="1">
    <source>
        <dbReference type="EMBL" id="GME97809.1"/>
    </source>
</evidence>
<dbReference type="Proteomes" id="UP001165064">
    <property type="component" value="Unassembled WGS sequence"/>
</dbReference>
<gene>
    <name evidence="1" type="ORF">Amon02_001033300</name>
</gene>
<keyword evidence="2" id="KW-1185">Reference proteome</keyword>
<evidence type="ECO:0000313" key="2">
    <source>
        <dbReference type="Proteomes" id="UP001165064"/>
    </source>
</evidence>
<name>A0ACB5TZ39_AMBMO</name>
<proteinExistence type="predicted"/>
<protein>
    <submittedName>
        <fullName evidence="1">Unnamed protein product</fullName>
    </submittedName>
</protein>